<evidence type="ECO:0000256" key="1">
    <source>
        <dbReference type="SAM" id="MobiDB-lite"/>
    </source>
</evidence>
<protein>
    <submittedName>
        <fullName evidence="2">Uncharacterized protein</fullName>
    </submittedName>
</protein>
<proteinExistence type="predicted"/>
<dbReference type="AlphaFoldDB" id="A0A6H5HNP4"/>
<accession>A0A6H5HNP4</accession>
<keyword evidence="3" id="KW-1185">Reference proteome</keyword>
<gene>
    <name evidence="2" type="ORF">NTEN_LOCUS22267</name>
</gene>
<sequence length="277" mass="30986">MSDTAIIPENTTLIDVYLKNPNGHPLTNTRFIVKPVRAGFWNDYVGVVEDKEELYCTDENGYVQLHLWPLPYPYMLTYSYDDNAVPGYFMFYVPDIRTVVQFQDLIVTQARDEPTYGETILAQIVAAKAQVSALVNEAKSSESAAATSATTATNAASTATTKAAQTDEDREQVAAIQLALQGILGQMTEAIVKIQGINLQNKLLLGGYQIWVDAFGKLRIKDGAPISDTDVTYTARLLWGRILPLSRREVTIWLGYIEVFRMCIRCRRPPDHLVTEE</sequence>
<name>A0A6H5HNP4_9HEMI</name>
<evidence type="ECO:0000313" key="3">
    <source>
        <dbReference type="Proteomes" id="UP000479000"/>
    </source>
</evidence>
<feature type="non-terminal residue" evidence="2">
    <location>
        <position position="277"/>
    </location>
</feature>
<organism evidence="2 3">
    <name type="scientific">Nesidiocoris tenuis</name>
    <dbReference type="NCBI Taxonomy" id="355587"/>
    <lineage>
        <taxon>Eukaryota</taxon>
        <taxon>Metazoa</taxon>
        <taxon>Ecdysozoa</taxon>
        <taxon>Arthropoda</taxon>
        <taxon>Hexapoda</taxon>
        <taxon>Insecta</taxon>
        <taxon>Pterygota</taxon>
        <taxon>Neoptera</taxon>
        <taxon>Paraneoptera</taxon>
        <taxon>Hemiptera</taxon>
        <taxon>Heteroptera</taxon>
        <taxon>Panheteroptera</taxon>
        <taxon>Cimicomorpha</taxon>
        <taxon>Miridae</taxon>
        <taxon>Dicyphina</taxon>
        <taxon>Nesidiocoris</taxon>
    </lineage>
</organism>
<feature type="region of interest" description="Disordered" evidence="1">
    <location>
        <begin position="146"/>
        <end position="166"/>
    </location>
</feature>
<dbReference type="EMBL" id="CADCXU010032695">
    <property type="protein sequence ID" value="CAB0018358.1"/>
    <property type="molecule type" value="Genomic_DNA"/>
</dbReference>
<dbReference type="Proteomes" id="UP000479000">
    <property type="component" value="Unassembled WGS sequence"/>
</dbReference>
<evidence type="ECO:0000313" key="2">
    <source>
        <dbReference type="EMBL" id="CAB0018358.1"/>
    </source>
</evidence>
<reference evidence="2 3" key="1">
    <citation type="submission" date="2020-02" db="EMBL/GenBank/DDBJ databases">
        <authorList>
            <person name="Ferguson B K."/>
        </authorList>
    </citation>
    <scope>NUCLEOTIDE SEQUENCE [LARGE SCALE GENOMIC DNA]</scope>
</reference>
<feature type="compositionally biased region" description="Low complexity" evidence="1">
    <location>
        <begin position="146"/>
        <end position="164"/>
    </location>
</feature>